<dbReference type="CDD" id="cd07989">
    <property type="entry name" value="LPLAT_AGPAT-like"/>
    <property type="match status" value="1"/>
</dbReference>
<keyword evidence="6" id="KW-1185">Reference proteome</keyword>
<dbReference type="Pfam" id="PF01553">
    <property type="entry name" value="Acyltransferase"/>
    <property type="match status" value="1"/>
</dbReference>
<reference evidence="5 6" key="1">
    <citation type="submission" date="2017-05" db="EMBL/GenBank/DDBJ databases">
        <title>De novo genome assembly of Deniococcus indicus strain DR1.</title>
        <authorList>
            <person name="Chauhan D."/>
            <person name="Yennamalli R.M."/>
            <person name="Priyadarshini R."/>
        </authorList>
    </citation>
    <scope>NUCLEOTIDE SEQUENCE [LARGE SCALE GENOMIC DNA]</scope>
    <source>
        <strain evidence="5 6">DR1</strain>
    </source>
</reference>
<dbReference type="GO" id="GO:0006654">
    <property type="term" value="P:phosphatidic acid biosynthetic process"/>
    <property type="evidence" value="ECO:0007669"/>
    <property type="project" value="TreeGrafter"/>
</dbReference>
<feature type="region of interest" description="Disordered" evidence="3">
    <location>
        <begin position="1"/>
        <end position="33"/>
    </location>
</feature>
<evidence type="ECO:0000256" key="2">
    <source>
        <dbReference type="ARBA" id="ARBA00023315"/>
    </source>
</evidence>
<dbReference type="EMBL" id="NHMK01000013">
    <property type="protein sequence ID" value="OWL95977.1"/>
    <property type="molecule type" value="Genomic_DNA"/>
</dbReference>
<evidence type="ECO:0000256" key="3">
    <source>
        <dbReference type="SAM" id="MobiDB-lite"/>
    </source>
</evidence>
<comment type="caution">
    <text evidence="5">The sequence shown here is derived from an EMBL/GenBank/DDBJ whole genome shotgun (WGS) entry which is preliminary data.</text>
</comment>
<keyword evidence="1" id="KW-0808">Transferase</keyword>
<evidence type="ECO:0000313" key="6">
    <source>
        <dbReference type="Proteomes" id="UP000197208"/>
    </source>
</evidence>
<dbReference type="PANTHER" id="PTHR10434">
    <property type="entry name" value="1-ACYL-SN-GLYCEROL-3-PHOSPHATE ACYLTRANSFERASE"/>
    <property type="match status" value="1"/>
</dbReference>
<evidence type="ECO:0000256" key="1">
    <source>
        <dbReference type="ARBA" id="ARBA00022679"/>
    </source>
</evidence>
<name>A0A246BKW9_9DEIO</name>
<organism evidence="5 6">
    <name type="scientific">Deinococcus indicus</name>
    <dbReference type="NCBI Taxonomy" id="223556"/>
    <lineage>
        <taxon>Bacteria</taxon>
        <taxon>Thermotogati</taxon>
        <taxon>Deinococcota</taxon>
        <taxon>Deinococci</taxon>
        <taxon>Deinococcales</taxon>
        <taxon>Deinococcaceae</taxon>
        <taxon>Deinococcus</taxon>
    </lineage>
</organism>
<dbReference type="Proteomes" id="UP000197208">
    <property type="component" value="Unassembled WGS sequence"/>
</dbReference>
<dbReference type="InterPro" id="IPR002123">
    <property type="entry name" value="Plipid/glycerol_acylTrfase"/>
</dbReference>
<dbReference type="SUPFAM" id="SSF69593">
    <property type="entry name" value="Glycerol-3-phosphate (1)-acyltransferase"/>
    <property type="match status" value="1"/>
</dbReference>
<dbReference type="PANTHER" id="PTHR10434:SF66">
    <property type="entry name" value="PHOSPHOLIPID_GLYCEROL ACYLTRANSFERASE DOMAIN-CONTAINING PROTEIN"/>
    <property type="match status" value="1"/>
</dbReference>
<sequence length="324" mass="35887">MPIEPGVTRSATHGRWKQANPAPPTPRSAPPVTLRAAPEGRLAALRYTLRGQGLLWWELRRLGRLPPDLSPARRYGVQRAFSARILRHLRVRAEVRGPVPKGGPFLIVALHESVIDPLCLVRALPLQLRFVARDEIFGWPGVGPAVTRLGHVAIHPEAQLGGYRTLLRAARDILAGGESLVVFAQGTVAGIESDFQRGAFELARRLAVPVLPVALSGTHRIWEHPFTPALRYGQRVTVQLLPVVGVPEILATDPDVLRVRVRRALKTAATRPDAAPPRHYRPERDGYWDGYRLDIDPDYPELARHMADHRAARAAQPPFSPLPE</sequence>
<protein>
    <recommendedName>
        <fullName evidence="4">Phospholipid/glycerol acyltransferase domain-containing protein</fullName>
    </recommendedName>
</protein>
<gene>
    <name evidence="5" type="ORF">CBQ26_10390</name>
</gene>
<proteinExistence type="predicted"/>
<evidence type="ECO:0000313" key="5">
    <source>
        <dbReference type="EMBL" id="OWL95977.1"/>
    </source>
</evidence>
<keyword evidence="2" id="KW-0012">Acyltransferase</keyword>
<dbReference type="RefSeq" id="WP_088248582.1">
    <property type="nucleotide sequence ID" value="NZ_NHMK01000013.1"/>
</dbReference>
<evidence type="ECO:0000259" key="4">
    <source>
        <dbReference type="SMART" id="SM00563"/>
    </source>
</evidence>
<dbReference type="OrthoDB" id="9803035at2"/>
<feature type="domain" description="Phospholipid/glycerol acyltransferase" evidence="4">
    <location>
        <begin position="105"/>
        <end position="218"/>
    </location>
</feature>
<dbReference type="SMART" id="SM00563">
    <property type="entry name" value="PlsC"/>
    <property type="match status" value="1"/>
</dbReference>
<dbReference type="AlphaFoldDB" id="A0A246BKW9"/>
<accession>A0A246BKW9</accession>
<dbReference type="GO" id="GO:0003841">
    <property type="term" value="F:1-acylglycerol-3-phosphate O-acyltransferase activity"/>
    <property type="evidence" value="ECO:0007669"/>
    <property type="project" value="TreeGrafter"/>
</dbReference>